<dbReference type="EMBL" id="BAABUJ010000020">
    <property type="protein sequence ID" value="GAA5801743.1"/>
    <property type="molecule type" value="Genomic_DNA"/>
</dbReference>
<protein>
    <submittedName>
        <fullName evidence="1">Uncharacterized protein</fullName>
    </submittedName>
</protein>
<gene>
    <name evidence="1" type="ORF">HPULCUR_007195</name>
</gene>
<reference evidence="1 2" key="1">
    <citation type="submission" date="2024-04" db="EMBL/GenBank/DDBJ databases">
        <title>genome sequences of Mucor flavus KT1a and Helicostylum pulchrum KT1b strains isolation_sourced from the surface of a dry-aged beef.</title>
        <authorList>
            <person name="Toyotome T."/>
            <person name="Hosono M."/>
            <person name="Torimaru M."/>
            <person name="Fukuda K."/>
            <person name="Mikami N."/>
        </authorList>
    </citation>
    <scope>NUCLEOTIDE SEQUENCE [LARGE SCALE GENOMIC DNA]</scope>
    <source>
        <strain evidence="1 2">KT1b</strain>
    </source>
</reference>
<organism evidence="1 2">
    <name type="scientific">Helicostylum pulchrum</name>
    <dbReference type="NCBI Taxonomy" id="562976"/>
    <lineage>
        <taxon>Eukaryota</taxon>
        <taxon>Fungi</taxon>
        <taxon>Fungi incertae sedis</taxon>
        <taxon>Mucoromycota</taxon>
        <taxon>Mucoromycotina</taxon>
        <taxon>Mucoromycetes</taxon>
        <taxon>Mucorales</taxon>
        <taxon>Mucorineae</taxon>
        <taxon>Mucoraceae</taxon>
        <taxon>Helicostylum</taxon>
    </lineage>
</organism>
<dbReference type="Proteomes" id="UP001476247">
    <property type="component" value="Unassembled WGS sequence"/>
</dbReference>
<comment type="caution">
    <text evidence="1">The sequence shown here is derived from an EMBL/GenBank/DDBJ whole genome shotgun (WGS) entry which is preliminary data.</text>
</comment>
<sequence>MKVDLSITNVIVLDRLEQEHTMRQLIELQLSLGYDKRDVRVPLQKNFSHNVTSTHRYHFVHADRIQQKYKLDDNLFEPVEA</sequence>
<evidence type="ECO:0000313" key="2">
    <source>
        <dbReference type="Proteomes" id="UP001476247"/>
    </source>
</evidence>
<evidence type="ECO:0000313" key="1">
    <source>
        <dbReference type="EMBL" id="GAA5801743.1"/>
    </source>
</evidence>
<accession>A0ABP9Y594</accession>
<name>A0ABP9Y594_9FUNG</name>
<proteinExistence type="predicted"/>
<keyword evidence="2" id="KW-1185">Reference proteome</keyword>